<feature type="compositionally biased region" description="Low complexity" evidence="5">
    <location>
        <begin position="47"/>
        <end position="67"/>
    </location>
</feature>
<keyword evidence="8" id="KW-1185">Reference proteome</keyword>
<proteinExistence type="inferred from homology"/>
<dbReference type="Pfam" id="PF01509">
    <property type="entry name" value="TruB_N"/>
    <property type="match status" value="1"/>
</dbReference>
<dbReference type="STRING" id="145388.A0A0D2K2C9"/>
<dbReference type="EC" id="5.4.99.25" evidence="2"/>
<feature type="compositionally biased region" description="Low complexity" evidence="5">
    <location>
        <begin position="21"/>
        <end position="36"/>
    </location>
</feature>
<dbReference type="Proteomes" id="UP000054498">
    <property type="component" value="Unassembled WGS sequence"/>
</dbReference>
<keyword evidence="4 7" id="KW-0413">Isomerase</keyword>
<dbReference type="SUPFAM" id="SSF55120">
    <property type="entry name" value="Pseudouridine synthase"/>
    <property type="match status" value="1"/>
</dbReference>
<dbReference type="EMBL" id="KK100620">
    <property type="protein sequence ID" value="KIZ04698.1"/>
    <property type="molecule type" value="Genomic_DNA"/>
</dbReference>
<reference evidence="7 8" key="1">
    <citation type="journal article" date="2013" name="BMC Genomics">
        <title>Reconstruction of the lipid metabolism for the microalga Monoraphidium neglectum from its genome sequence reveals characteristics suitable for biofuel production.</title>
        <authorList>
            <person name="Bogen C."/>
            <person name="Al-Dilaimi A."/>
            <person name="Albersmeier A."/>
            <person name="Wichmann J."/>
            <person name="Grundmann M."/>
            <person name="Rupp O."/>
            <person name="Lauersen K.J."/>
            <person name="Blifernez-Klassen O."/>
            <person name="Kalinowski J."/>
            <person name="Goesmann A."/>
            <person name="Mussgnug J.H."/>
            <person name="Kruse O."/>
        </authorList>
    </citation>
    <scope>NUCLEOTIDE SEQUENCE [LARGE SCALE GENOMIC DNA]</scope>
    <source>
        <strain evidence="7 8">SAG 48.87</strain>
    </source>
</reference>
<dbReference type="OrthoDB" id="9995526at2759"/>
<evidence type="ECO:0000256" key="2">
    <source>
        <dbReference type="ARBA" id="ARBA00012787"/>
    </source>
</evidence>
<dbReference type="GO" id="GO:0006400">
    <property type="term" value="P:tRNA modification"/>
    <property type="evidence" value="ECO:0007669"/>
    <property type="project" value="TreeGrafter"/>
</dbReference>
<dbReference type="RefSeq" id="XP_013903717.1">
    <property type="nucleotide sequence ID" value="XM_014048263.1"/>
</dbReference>
<evidence type="ECO:0000313" key="8">
    <source>
        <dbReference type="Proteomes" id="UP000054498"/>
    </source>
</evidence>
<dbReference type="InterPro" id="IPR014780">
    <property type="entry name" value="tRNA_psdUridine_synth_TruB"/>
</dbReference>
<feature type="region of interest" description="Disordered" evidence="5">
    <location>
        <begin position="1"/>
        <end position="83"/>
    </location>
</feature>
<organism evidence="7 8">
    <name type="scientific">Monoraphidium neglectum</name>
    <dbReference type="NCBI Taxonomy" id="145388"/>
    <lineage>
        <taxon>Eukaryota</taxon>
        <taxon>Viridiplantae</taxon>
        <taxon>Chlorophyta</taxon>
        <taxon>core chlorophytes</taxon>
        <taxon>Chlorophyceae</taxon>
        <taxon>CS clade</taxon>
        <taxon>Sphaeropleales</taxon>
        <taxon>Selenastraceae</taxon>
        <taxon>Monoraphidium</taxon>
    </lineage>
</organism>
<dbReference type="AlphaFoldDB" id="A0A0D2K2C9"/>
<dbReference type="PANTHER" id="PTHR13767">
    <property type="entry name" value="TRNA-PSEUDOURIDINE SYNTHASE"/>
    <property type="match status" value="1"/>
</dbReference>
<evidence type="ECO:0000313" key="7">
    <source>
        <dbReference type="EMBL" id="KIZ04698.1"/>
    </source>
</evidence>
<dbReference type="Gene3D" id="3.30.2350.10">
    <property type="entry name" value="Pseudouridine synthase"/>
    <property type="match status" value="1"/>
</dbReference>
<evidence type="ECO:0000256" key="3">
    <source>
        <dbReference type="ARBA" id="ARBA00022694"/>
    </source>
</evidence>
<dbReference type="GO" id="GO:0005634">
    <property type="term" value="C:nucleus"/>
    <property type="evidence" value="ECO:0007669"/>
    <property type="project" value="TreeGrafter"/>
</dbReference>
<dbReference type="GO" id="GO:0160148">
    <property type="term" value="F:tRNA pseudouridine(55) synthase activity"/>
    <property type="evidence" value="ECO:0007669"/>
    <property type="project" value="UniProtKB-EC"/>
</dbReference>
<evidence type="ECO:0000256" key="4">
    <source>
        <dbReference type="ARBA" id="ARBA00023235"/>
    </source>
</evidence>
<dbReference type="InterPro" id="IPR002501">
    <property type="entry name" value="PsdUridine_synth_N"/>
</dbReference>
<name>A0A0D2K2C9_9CHLO</name>
<feature type="domain" description="Pseudouridine synthase II N-terminal" evidence="6">
    <location>
        <begin position="125"/>
        <end position="152"/>
    </location>
</feature>
<dbReference type="GeneID" id="25736135"/>
<protein>
    <recommendedName>
        <fullName evidence="2">tRNA pseudouridine(55) synthase</fullName>
        <ecNumber evidence="2">5.4.99.25</ecNumber>
    </recommendedName>
</protein>
<evidence type="ECO:0000256" key="5">
    <source>
        <dbReference type="SAM" id="MobiDB-lite"/>
    </source>
</evidence>
<dbReference type="GO" id="GO:1990481">
    <property type="term" value="P:mRNA pseudouridine synthesis"/>
    <property type="evidence" value="ECO:0007669"/>
    <property type="project" value="TreeGrafter"/>
</dbReference>
<keyword evidence="3" id="KW-0819">tRNA processing</keyword>
<comment type="similarity">
    <text evidence="1">Belongs to the pseudouridine synthase TruB family.</text>
</comment>
<dbReference type="PANTHER" id="PTHR13767:SF2">
    <property type="entry name" value="PSEUDOURIDYLATE SYNTHASE TRUB1"/>
    <property type="match status" value="1"/>
</dbReference>
<dbReference type="GO" id="GO:0003723">
    <property type="term" value="F:RNA binding"/>
    <property type="evidence" value="ECO:0007669"/>
    <property type="project" value="InterPro"/>
</dbReference>
<accession>A0A0D2K2C9</accession>
<evidence type="ECO:0000256" key="1">
    <source>
        <dbReference type="ARBA" id="ARBA00008999"/>
    </source>
</evidence>
<evidence type="ECO:0000259" key="6">
    <source>
        <dbReference type="Pfam" id="PF01509"/>
    </source>
</evidence>
<dbReference type="KEGG" id="mng:MNEG_3257"/>
<dbReference type="InterPro" id="IPR020103">
    <property type="entry name" value="PsdUridine_synth_cat_dom_sf"/>
</dbReference>
<sequence>MSKREAEAAGLDEEAGRAVRPKAAAAAAEAAAADTAAGDDDLDALDKQQQQQQQPAGTAAPPKAAASPPRPPPGASGRAPPVRIVRPSLPSDLVAAFSNAVMLVDKPLGWTSFDACNALKAALRRLGISKIGHAGTLDPQATGLLIICSGKGVTP</sequence>
<gene>
    <name evidence="7" type="ORF">MNEG_3257</name>
</gene>